<organism evidence="6 7">
    <name type="scientific">Pseudoalteromonas rubra</name>
    <dbReference type="NCBI Taxonomy" id="43658"/>
    <lineage>
        <taxon>Bacteria</taxon>
        <taxon>Pseudomonadati</taxon>
        <taxon>Pseudomonadota</taxon>
        <taxon>Gammaproteobacteria</taxon>
        <taxon>Alteromonadales</taxon>
        <taxon>Pseudoalteromonadaceae</taxon>
        <taxon>Pseudoalteromonas</taxon>
    </lineage>
</organism>
<dbReference type="GO" id="GO:0070492">
    <property type="term" value="F:oligosaccharide binding"/>
    <property type="evidence" value="ECO:0007669"/>
    <property type="project" value="TreeGrafter"/>
</dbReference>
<dbReference type="GO" id="GO:0005201">
    <property type="term" value="F:extracellular matrix structural constituent"/>
    <property type="evidence" value="ECO:0007669"/>
    <property type="project" value="InterPro"/>
</dbReference>
<reference evidence="6 7" key="1">
    <citation type="journal article" date="2015" name="BMC Genomics">
        <title>Genome mining reveals unlocked bioactive potential of marine Gram-negative bacteria.</title>
        <authorList>
            <person name="Machado H."/>
            <person name="Sonnenschein E.C."/>
            <person name="Melchiorsen J."/>
            <person name="Gram L."/>
        </authorList>
    </citation>
    <scope>NUCLEOTIDE SEQUENCE [LARGE SCALE GENOMIC DNA]</scope>
    <source>
        <strain evidence="6 7">S2471</strain>
    </source>
</reference>
<dbReference type="PANTHER" id="PTHR16146:SF46">
    <property type="entry name" value="INTELECTIN-1A-RELATED"/>
    <property type="match status" value="1"/>
</dbReference>
<gene>
    <name evidence="6" type="ORF">TW77_03080</name>
</gene>
<evidence type="ECO:0000259" key="5">
    <source>
        <dbReference type="PROSITE" id="PS51406"/>
    </source>
</evidence>
<dbReference type="NCBIfam" id="NF040941">
    <property type="entry name" value="GGGWT_bact"/>
    <property type="match status" value="1"/>
</dbReference>
<evidence type="ECO:0000256" key="1">
    <source>
        <dbReference type="ARBA" id="ARBA00004613"/>
    </source>
</evidence>
<evidence type="ECO:0000256" key="2">
    <source>
        <dbReference type="ARBA" id="ARBA00022525"/>
    </source>
</evidence>
<dbReference type="RefSeq" id="WP_046003505.1">
    <property type="nucleotide sequence ID" value="NZ_JXYA01000005.1"/>
</dbReference>
<dbReference type="Proteomes" id="UP000033452">
    <property type="component" value="Unassembled WGS sequence"/>
</dbReference>
<dbReference type="AlphaFoldDB" id="A0A0F4R0J3"/>
<protein>
    <recommendedName>
        <fullName evidence="5">Fibrinogen C-terminal domain-containing protein</fullName>
    </recommendedName>
</protein>
<sequence>MTKLKTLLLASLPFHAAANVQWELVSDTQLDGVIATSGAQHQQLTVQIQANKFNAVSAQTPDTSLIQGEFEHPNTYEIGSGLAQRVQFTIAKDGARFYFLGQGSAQDGYQGTWYGPNNDSGDFTLTTQPAVEVPASSCAQILSENPDAQSGVYAIDPDGSGQHAGFDAYCDMDTDEGGWTLIGTYSKSEPGGKMYISDYNPQPGVTPVDPAVTGLYQGPLSVFRDVREQVSCDYAGCKSAYQSSMSQAELEMVRYTWGYKDQQAHQKDTPLPDCRATYDASSAITTSCIYYGDGDDRNNMNVVGWQRDIHPGHHACWLAHGEFSTASKGSPRCSYNAIGNGTRWGLLWVR</sequence>
<feature type="domain" description="Fibrinogen C-terminal" evidence="5">
    <location>
        <begin position="129"/>
        <end position="182"/>
    </location>
</feature>
<dbReference type="PANTHER" id="PTHR16146">
    <property type="entry name" value="INTELECTIN"/>
    <property type="match status" value="1"/>
</dbReference>
<evidence type="ECO:0000313" key="6">
    <source>
        <dbReference type="EMBL" id="KJZ12357.1"/>
    </source>
</evidence>
<dbReference type="InterPro" id="IPR000885">
    <property type="entry name" value="Fib_collagen_C"/>
</dbReference>
<dbReference type="InterPro" id="IPR036056">
    <property type="entry name" value="Fibrinogen-like_C"/>
</dbReference>
<evidence type="ECO:0000256" key="3">
    <source>
        <dbReference type="ARBA" id="ARBA00023157"/>
    </source>
</evidence>
<comment type="subcellular location">
    <subcellularLocation>
        <location evidence="1">Secreted</location>
    </subcellularLocation>
</comment>
<dbReference type="GO" id="GO:0005615">
    <property type="term" value="C:extracellular space"/>
    <property type="evidence" value="ECO:0007669"/>
    <property type="project" value="TreeGrafter"/>
</dbReference>
<dbReference type="SUPFAM" id="SSF56496">
    <property type="entry name" value="Fibrinogen C-terminal domain-like"/>
    <property type="match status" value="1"/>
</dbReference>
<accession>A0A0F4R0J3</accession>
<keyword evidence="4" id="KW-0732">Signal</keyword>
<dbReference type="Pfam" id="PF01410">
    <property type="entry name" value="COLFI"/>
    <property type="match status" value="1"/>
</dbReference>
<dbReference type="PATRIC" id="fig|43658.5.peg.643"/>
<name>A0A0F4R0J3_9GAMM</name>
<keyword evidence="7" id="KW-1185">Reference proteome</keyword>
<proteinExistence type="predicted"/>
<dbReference type="OrthoDB" id="6294637at2"/>
<dbReference type="InterPro" id="IPR002181">
    <property type="entry name" value="Fibrinogen_a/b/g_C_dom"/>
</dbReference>
<feature type="chain" id="PRO_5002476027" description="Fibrinogen C-terminal domain-containing protein" evidence="4">
    <location>
        <begin position="17"/>
        <end position="350"/>
    </location>
</feature>
<dbReference type="EMBL" id="JXYA01000005">
    <property type="protein sequence ID" value="KJZ12357.1"/>
    <property type="molecule type" value="Genomic_DNA"/>
</dbReference>
<dbReference type="PROSITE" id="PS51406">
    <property type="entry name" value="FIBRINOGEN_C_2"/>
    <property type="match status" value="1"/>
</dbReference>
<comment type="caution">
    <text evidence="6">The sequence shown here is derived from an EMBL/GenBank/DDBJ whole genome shotgun (WGS) entry which is preliminary data.</text>
</comment>
<feature type="signal peptide" evidence="4">
    <location>
        <begin position="1"/>
        <end position="16"/>
    </location>
</feature>
<keyword evidence="2" id="KW-0964">Secreted</keyword>
<evidence type="ECO:0000256" key="4">
    <source>
        <dbReference type="SAM" id="SignalP"/>
    </source>
</evidence>
<evidence type="ECO:0000313" key="7">
    <source>
        <dbReference type="Proteomes" id="UP000033452"/>
    </source>
</evidence>
<keyword evidence="3" id="KW-1015">Disulfide bond</keyword>
<dbReference type="Gene3D" id="2.60.120.1000">
    <property type="match status" value="1"/>
</dbReference>